<proteinExistence type="predicted"/>
<dbReference type="EMBL" id="BAABHA010000015">
    <property type="protein sequence ID" value="GAA4391733.1"/>
    <property type="molecule type" value="Genomic_DNA"/>
</dbReference>
<comment type="caution">
    <text evidence="1">The sequence shown here is derived from an EMBL/GenBank/DDBJ whole genome shotgun (WGS) entry which is preliminary data.</text>
</comment>
<evidence type="ECO:0000313" key="1">
    <source>
        <dbReference type="EMBL" id="GAA4391733.1"/>
    </source>
</evidence>
<protein>
    <submittedName>
        <fullName evidence="1">Uncharacterized protein</fullName>
    </submittedName>
</protein>
<dbReference type="RefSeq" id="WP_345227328.1">
    <property type="nucleotide sequence ID" value="NZ_BAABHA010000015.1"/>
</dbReference>
<reference evidence="2" key="1">
    <citation type="journal article" date="2019" name="Int. J. Syst. Evol. Microbiol.">
        <title>The Global Catalogue of Microorganisms (GCM) 10K type strain sequencing project: providing services to taxonomists for standard genome sequencing and annotation.</title>
        <authorList>
            <consortium name="The Broad Institute Genomics Platform"/>
            <consortium name="The Broad Institute Genome Sequencing Center for Infectious Disease"/>
            <person name="Wu L."/>
            <person name="Ma J."/>
        </authorList>
    </citation>
    <scope>NUCLEOTIDE SEQUENCE [LARGE SCALE GENOMIC DNA]</scope>
    <source>
        <strain evidence="2">JCM 17924</strain>
    </source>
</reference>
<accession>A0ABP8JJF7</accession>
<keyword evidence="2" id="KW-1185">Reference proteome</keyword>
<gene>
    <name evidence="1" type="ORF">GCM10023186_41350</name>
</gene>
<organism evidence="1 2">
    <name type="scientific">Hymenobacter koreensis</name>
    <dbReference type="NCBI Taxonomy" id="1084523"/>
    <lineage>
        <taxon>Bacteria</taxon>
        <taxon>Pseudomonadati</taxon>
        <taxon>Bacteroidota</taxon>
        <taxon>Cytophagia</taxon>
        <taxon>Cytophagales</taxon>
        <taxon>Hymenobacteraceae</taxon>
        <taxon>Hymenobacter</taxon>
    </lineage>
</organism>
<evidence type="ECO:0000313" key="2">
    <source>
        <dbReference type="Proteomes" id="UP001500454"/>
    </source>
</evidence>
<sequence>MRYAVIEFLKSRFGFETGAMYGHGHFATLEEAEAAAAKARAIMGYRVAVVPLDNASAYLD</sequence>
<name>A0ABP8JJF7_9BACT</name>
<dbReference type="Proteomes" id="UP001500454">
    <property type="component" value="Unassembled WGS sequence"/>
</dbReference>